<dbReference type="Gene3D" id="1.10.10.10">
    <property type="entry name" value="Winged helix-like DNA-binding domain superfamily/Winged helix DNA-binding domain"/>
    <property type="match status" value="1"/>
</dbReference>
<sequence>MNDAASKKEFARDAAPALRDAPGGSARLTRTLLHAREAVMRQLRPHLRMHGLTEQQWRVLSELTTVTEIAASDLAASTCLRASSLSRIIKDLEYRGLIARRAQLEDLRRTLVSITQRGNNLLHQIEPVSAQIRADVAGRFGADRLDSLAELADDLVAACGGPQAGDDDGE</sequence>
<dbReference type="OrthoDB" id="8588347at2"/>
<dbReference type="GO" id="GO:0003677">
    <property type="term" value="F:DNA binding"/>
    <property type="evidence" value="ECO:0007669"/>
    <property type="project" value="UniProtKB-KW"/>
</dbReference>
<dbReference type="InterPro" id="IPR000835">
    <property type="entry name" value="HTH_MarR-typ"/>
</dbReference>
<dbReference type="InterPro" id="IPR036388">
    <property type="entry name" value="WH-like_DNA-bd_sf"/>
</dbReference>
<name>A0A4R6R959_9HYPH</name>
<evidence type="ECO:0000259" key="5">
    <source>
        <dbReference type="PROSITE" id="PS50995"/>
    </source>
</evidence>
<dbReference type="InterPro" id="IPR036390">
    <property type="entry name" value="WH_DNA-bd_sf"/>
</dbReference>
<keyword evidence="7" id="KW-1185">Reference proteome</keyword>
<evidence type="ECO:0000256" key="2">
    <source>
        <dbReference type="ARBA" id="ARBA00023125"/>
    </source>
</evidence>
<dbReference type="PANTHER" id="PTHR42756">
    <property type="entry name" value="TRANSCRIPTIONAL REGULATOR, MARR"/>
    <property type="match status" value="1"/>
</dbReference>
<dbReference type="EMBL" id="SNXY01000010">
    <property type="protein sequence ID" value="TDP82590.1"/>
    <property type="molecule type" value="Genomic_DNA"/>
</dbReference>
<feature type="domain" description="HTH marR-type" evidence="5">
    <location>
        <begin position="25"/>
        <end position="157"/>
    </location>
</feature>
<keyword evidence="2" id="KW-0238">DNA-binding</keyword>
<dbReference type="RefSeq" id="WP_126539063.1">
    <property type="nucleotide sequence ID" value="NZ_BSPM01000007.1"/>
</dbReference>
<keyword evidence="1" id="KW-0805">Transcription regulation</keyword>
<reference evidence="6 7" key="1">
    <citation type="submission" date="2019-03" db="EMBL/GenBank/DDBJ databases">
        <title>Genomic Encyclopedia of Type Strains, Phase IV (KMG-IV): sequencing the most valuable type-strain genomes for metagenomic binning, comparative biology and taxonomic classification.</title>
        <authorList>
            <person name="Goeker M."/>
        </authorList>
    </citation>
    <scope>NUCLEOTIDE SEQUENCE [LARGE SCALE GENOMIC DNA]</scope>
    <source>
        <strain evidence="6 7">DSM 102969</strain>
    </source>
</reference>
<keyword evidence="3" id="KW-0804">Transcription</keyword>
<feature type="region of interest" description="Disordered" evidence="4">
    <location>
        <begin position="1"/>
        <end position="23"/>
    </location>
</feature>
<protein>
    <submittedName>
        <fullName evidence="6">MarR family transcriptional regulator</fullName>
    </submittedName>
</protein>
<gene>
    <name evidence="6" type="ORF">EDD54_3859</name>
</gene>
<evidence type="ECO:0000256" key="4">
    <source>
        <dbReference type="SAM" id="MobiDB-lite"/>
    </source>
</evidence>
<dbReference type="PROSITE" id="PS50995">
    <property type="entry name" value="HTH_MARR_2"/>
    <property type="match status" value="1"/>
</dbReference>
<evidence type="ECO:0000256" key="3">
    <source>
        <dbReference type="ARBA" id="ARBA00023163"/>
    </source>
</evidence>
<dbReference type="AlphaFoldDB" id="A0A4R6R959"/>
<organism evidence="6 7">
    <name type="scientific">Oharaeibacter diazotrophicus</name>
    <dbReference type="NCBI Taxonomy" id="1920512"/>
    <lineage>
        <taxon>Bacteria</taxon>
        <taxon>Pseudomonadati</taxon>
        <taxon>Pseudomonadota</taxon>
        <taxon>Alphaproteobacteria</taxon>
        <taxon>Hyphomicrobiales</taxon>
        <taxon>Pleomorphomonadaceae</taxon>
        <taxon>Oharaeibacter</taxon>
    </lineage>
</organism>
<accession>A0A4R6R959</accession>
<feature type="compositionally biased region" description="Basic and acidic residues" evidence="4">
    <location>
        <begin position="1"/>
        <end position="12"/>
    </location>
</feature>
<dbReference type="SUPFAM" id="SSF46785">
    <property type="entry name" value="Winged helix' DNA-binding domain"/>
    <property type="match status" value="1"/>
</dbReference>
<evidence type="ECO:0000256" key="1">
    <source>
        <dbReference type="ARBA" id="ARBA00023015"/>
    </source>
</evidence>
<dbReference type="Pfam" id="PF01047">
    <property type="entry name" value="MarR"/>
    <property type="match status" value="1"/>
</dbReference>
<evidence type="ECO:0000313" key="6">
    <source>
        <dbReference type="EMBL" id="TDP82590.1"/>
    </source>
</evidence>
<comment type="caution">
    <text evidence="6">The sequence shown here is derived from an EMBL/GenBank/DDBJ whole genome shotgun (WGS) entry which is preliminary data.</text>
</comment>
<dbReference type="PANTHER" id="PTHR42756:SF1">
    <property type="entry name" value="TRANSCRIPTIONAL REPRESSOR OF EMRAB OPERON"/>
    <property type="match status" value="1"/>
</dbReference>
<feature type="compositionally biased region" description="Low complexity" evidence="4">
    <location>
        <begin position="13"/>
        <end position="23"/>
    </location>
</feature>
<evidence type="ECO:0000313" key="7">
    <source>
        <dbReference type="Proteomes" id="UP000294547"/>
    </source>
</evidence>
<dbReference type="GO" id="GO:0003700">
    <property type="term" value="F:DNA-binding transcription factor activity"/>
    <property type="evidence" value="ECO:0007669"/>
    <property type="project" value="InterPro"/>
</dbReference>
<dbReference type="Proteomes" id="UP000294547">
    <property type="component" value="Unassembled WGS sequence"/>
</dbReference>
<proteinExistence type="predicted"/>
<dbReference type="SMART" id="SM00347">
    <property type="entry name" value="HTH_MARR"/>
    <property type="match status" value="1"/>
</dbReference>